<evidence type="ECO:0000313" key="3">
    <source>
        <dbReference type="Proteomes" id="UP000614350"/>
    </source>
</evidence>
<keyword evidence="3" id="KW-1185">Reference proteome</keyword>
<evidence type="ECO:0000256" key="1">
    <source>
        <dbReference type="SAM" id="MobiDB-lite"/>
    </source>
</evidence>
<sequence length="84" mass="9389">MKSISNEINKYHLVGIFLELAGSFVSNYGNFDSGFPGPGTLRFATDHPRTIDDDDDDDDDDGNDDDDNDDDDENKQVMSVQEIQ</sequence>
<organism evidence="2 3">
    <name type="scientific">Vespula vulgaris</name>
    <name type="common">Yellow jacket</name>
    <name type="synonym">Wasp</name>
    <dbReference type="NCBI Taxonomy" id="7454"/>
    <lineage>
        <taxon>Eukaryota</taxon>
        <taxon>Metazoa</taxon>
        <taxon>Ecdysozoa</taxon>
        <taxon>Arthropoda</taxon>
        <taxon>Hexapoda</taxon>
        <taxon>Insecta</taxon>
        <taxon>Pterygota</taxon>
        <taxon>Neoptera</taxon>
        <taxon>Endopterygota</taxon>
        <taxon>Hymenoptera</taxon>
        <taxon>Apocrita</taxon>
        <taxon>Aculeata</taxon>
        <taxon>Vespoidea</taxon>
        <taxon>Vespidae</taxon>
        <taxon>Vespinae</taxon>
        <taxon>Vespula</taxon>
    </lineage>
</organism>
<feature type="compositionally biased region" description="Acidic residues" evidence="1">
    <location>
        <begin position="52"/>
        <end position="73"/>
    </location>
</feature>
<accession>A0A834MU04</accession>
<gene>
    <name evidence="2" type="ORF">HZH66_012256</name>
</gene>
<dbReference type="Proteomes" id="UP000614350">
    <property type="component" value="Unassembled WGS sequence"/>
</dbReference>
<comment type="caution">
    <text evidence="2">The sequence shown here is derived from an EMBL/GenBank/DDBJ whole genome shotgun (WGS) entry which is preliminary data.</text>
</comment>
<feature type="region of interest" description="Disordered" evidence="1">
    <location>
        <begin position="36"/>
        <end position="84"/>
    </location>
</feature>
<name>A0A834MU04_VESVU</name>
<dbReference type="AlphaFoldDB" id="A0A834MU04"/>
<reference evidence="2" key="1">
    <citation type="journal article" date="2020" name="G3 (Bethesda)">
        <title>High-Quality Assemblies for Three Invasive Social Wasps from the &lt;i&gt;Vespula&lt;/i&gt; Genus.</title>
        <authorList>
            <person name="Harrop T.W.R."/>
            <person name="Guhlin J."/>
            <person name="McLaughlin G.M."/>
            <person name="Permina E."/>
            <person name="Stockwell P."/>
            <person name="Gilligan J."/>
            <person name="Le Lec M.F."/>
            <person name="Gruber M.A.M."/>
            <person name="Quinn O."/>
            <person name="Lovegrove M."/>
            <person name="Duncan E.J."/>
            <person name="Remnant E.J."/>
            <person name="Van Eeckhoven J."/>
            <person name="Graham B."/>
            <person name="Knapp R.A."/>
            <person name="Langford K.W."/>
            <person name="Kronenberg Z."/>
            <person name="Press M.O."/>
            <person name="Eacker S.M."/>
            <person name="Wilson-Rankin E.E."/>
            <person name="Purcell J."/>
            <person name="Lester P.J."/>
            <person name="Dearden P.K."/>
        </authorList>
    </citation>
    <scope>NUCLEOTIDE SEQUENCE</scope>
    <source>
        <strain evidence="2">Marl-1</strain>
    </source>
</reference>
<dbReference type="EMBL" id="JACSEA010000015">
    <property type="protein sequence ID" value="KAF7385170.1"/>
    <property type="molecule type" value="Genomic_DNA"/>
</dbReference>
<protein>
    <submittedName>
        <fullName evidence="2">Uncharacterized protein</fullName>
    </submittedName>
</protein>
<evidence type="ECO:0000313" key="2">
    <source>
        <dbReference type="EMBL" id="KAF7385170.1"/>
    </source>
</evidence>
<proteinExistence type="predicted"/>